<name>A0ABS5PPF4_9FIRM</name>
<accession>A0ABS5PPF4</accession>
<evidence type="ECO:0000256" key="1">
    <source>
        <dbReference type="SAM" id="Phobius"/>
    </source>
</evidence>
<keyword evidence="3" id="KW-1185">Reference proteome</keyword>
<keyword evidence="1" id="KW-0472">Membrane</keyword>
<dbReference type="PANTHER" id="PTHR34821">
    <property type="entry name" value="INNER MEMBRANE PROTEIN YDCZ"/>
    <property type="match status" value="1"/>
</dbReference>
<keyword evidence="1" id="KW-0812">Transmembrane</keyword>
<dbReference type="Proteomes" id="UP000746471">
    <property type="component" value="Unassembled WGS sequence"/>
</dbReference>
<organism evidence="2 3">
    <name type="scientific">Fusibacter paucivorans</name>
    <dbReference type="NCBI Taxonomy" id="76009"/>
    <lineage>
        <taxon>Bacteria</taxon>
        <taxon>Bacillati</taxon>
        <taxon>Bacillota</taxon>
        <taxon>Clostridia</taxon>
        <taxon>Eubacteriales</taxon>
        <taxon>Eubacteriales Family XII. Incertae Sedis</taxon>
        <taxon>Fusibacter</taxon>
    </lineage>
</organism>
<feature type="transmembrane region" description="Helical" evidence="1">
    <location>
        <begin position="59"/>
        <end position="79"/>
    </location>
</feature>
<comment type="caution">
    <text evidence="2">The sequence shown here is derived from an EMBL/GenBank/DDBJ whole genome shotgun (WGS) entry which is preliminary data.</text>
</comment>
<feature type="transmembrane region" description="Helical" evidence="1">
    <location>
        <begin position="120"/>
        <end position="135"/>
    </location>
</feature>
<dbReference type="RefSeq" id="WP_213236916.1">
    <property type="nucleotide sequence ID" value="NZ_JAHBCL010000016.1"/>
</dbReference>
<dbReference type="PANTHER" id="PTHR34821:SF2">
    <property type="entry name" value="INNER MEMBRANE PROTEIN YDCZ"/>
    <property type="match status" value="1"/>
</dbReference>
<sequence>MLALFTGALLALMVYFNGQISAETGAAFANLFFQGFGLLFFSIVLWFKSHSLPIKRIPLQFIIPGIMSALTVLLSNTVIGPLGIALMVGLSLFGQVTASMIIDQFGLLGKAKQPVTRDQGIGFILIAAGLGLFLTA</sequence>
<keyword evidence="1" id="KW-1133">Transmembrane helix</keyword>
<protein>
    <submittedName>
        <fullName evidence="2">DMT family transporter</fullName>
    </submittedName>
</protein>
<feature type="transmembrane region" description="Helical" evidence="1">
    <location>
        <begin position="28"/>
        <end position="47"/>
    </location>
</feature>
<dbReference type="EMBL" id="JAHBCL010000016">
    <property type="protein sequence ID" value="MBS7527053.1"/>
    <property type="molecule type" value="Genomic_DNA"/>
</dbReference>
<reference evidence="2 3" key="1">
    <citation type="submission" date="2021-05" db="EMBL/GenBank/DDBJ databases">
        <title>Fusibacter ferrireducens sp. nov., an anaerobic, sulfur- and Fe-reducing bacterium isolated from the mangrove sediment.</title>
        <authorList>
            <person name="Qiu D."/>
        </authorList>
    </citation>
    <scope>NUCLEOTIDE SEQUENCE [LARGE SCALE GENOMIC DNA]</scope>
    <source>
        <strain evidence="2 3">DSM 12116</strain>
    </source>
</reference>
<evidence type="ECO:0000313" key="3">
    <source>
        <dbReference type="Proteomes" id="UP000746471"/>
    </source>
</evidence>
<dbReference type="InterPro" id="IPR006750">
    <property type="entry name" value="YdcZ"/>
</dbReference>
<dbReference type="Pfam" id="PF04657">
    <property type="entry name" value="DMT_YdcZ"/>
    <property type="match status" value="1"/>
</dbReference>
<proteinExistence type="predicted"/>
<gene>
    <name evidence="2" type="ORF">KHM83_10205</name>
</gene>
<evidence type="ECO:0000313" key="2">
    <source>
        <dbReference type="EMBL" id="MBS7527053.1"/>
    </source>
</evidence>